<evidence type="ECO:0000256" key="3">
    <source>
        <dbReference type="ARBA" id="ARBA00022448"/>
    </source>
</evidence>
<dbReference type="PANTHER" id="PTHR46494">
    <property type="entry name" value="CORA FAMILY METAL ION TRANSPORTER (EUROFUNG)"/>
    <property type="match status" value="1"/>
</dbReference>
<evidence type="ECO:0000256" key="1">
    <source>
        <dbReference type="ARBA" id="ARBA00004651"/>
    </source>
</evidence>
<keyword evidence="5 8" id="KW-0812">Transmembrane</keyword>
<dbReference type="SUPFAM" id="SSF144083">
    <property type="entry name" value="Magnesium transport protein CorA, transmembrane region"/>
    <property type="match status" value="1"/>
</dbReference>
<dbReference type="CDD" id="cd12828">
    <property type="entry name" value="TmCorA-like_1"/>
    <property type="match status" value="1"/>
</dbReference>
<dbReference type="EMBL" id="WPHG01000003">
    <property type="protein sequence ID" value="MVA98221.1"/>
    <property type="molecule type" value="Genomic_DNA"/>
</dbReference>
<organism evidence="10 11">
    <name type="scientific">Nitratireductor arenosus</name>
    <dbReference type="NCBI Taxonomy" id="2682096"/>
    <lineage>
        <taxon>Bacteria</taxon>
        <taxon>Pseudomonadati</taxon>
        <taxon>Pseudomonadota</taxon>
        <taxon>Alphaproteobacteria</taxon>
        <taxon>Hyphomicrobiales</taxon>
        <taxon>Phyllobacteriaceae</taxon>
        <taxon>Nitratireductor</taxon>
    </lineage>
</organism>
<reference evidence="10 11" key="1">
    <citation type="submission" date="2019-12" db="EMBL/GenBank/DDBJ databases">
        <title>Nitratireductor arenosus sp. nov., Isolated from sea sand, Jeju island, South Korea.</title>
        <authorList>
            <person name="Kim W."/>
        </authorList>
    </citation>
    <scope>NUCLEOTIDE SEQUENCE [LARGE SCALE GENOMIC DNA]</scope>
    <source>
        <strain evidence="10 11">CAU 1489</strain>
    </source>
</reference>
<feature type="transmembrane region" description="Helical" evidence="8">
    <location>
        <begin position="350"/>
        <end position="370"/>
    </location>
</feature>
<evidence type="ECO:0000256" key="8">
    <source>
        <dbReference type="RuleBase" id="RU362010"/>
    </source>
</evidence>
<dbReference type="GO" id="GO:0005886">
    <property type="term" value="C:plasma membrane"/>
    <property type="evidence" value="ECO:0007669"/>
    <property type="project" value="UniProtKB-SubCell"/>
</dbReference>
<evidence type="ECO:0000256" key="2">
    <source>
        <dbReference type="ARBA" id="ARBA00009765"/>
    </source>
</evidence>
<evidence type="ECO:0000256" key="7">
    <source>
        <dbReference type="ARBA" id="ARBA00023136"/>
    </source>
</evidence>
<comment type="similarity">
    <text evidence="2 8">Belongs to the CorA metal ion transporter (MIT) (TC 1.A.35) family.</text>
</comment>
<accession>A0A844QJX5</accession>
<evidence type="ECO:0000256" key="4">
    <source>
        <dbReference type="ARBA" id="ARBA00022475"/>
    </source>
</evidence>
<dbReference type="GO" id="GO:0015087">
    <property type="term" value="F:cobalt ion transmembrane transporter activity"/>
    <property type="evidence" value="ECO:0007669"/>
    <property type="project" value="UniProtKB-UniRule"/>
</dbReference>
<feature type="region of interest" description="Disordered" evidence="9">
    <location>
        <begin position="61"/>
        <end position="84"/>
    </location>
</feature>
<sequence length="416" mass="46486">MPRRAAVWLRSAPWRRACSSRSGSSPVAEAASAARQPAVGVFALATAAIFAPTCRMSGKTKGKTKFVSRHRAPVGAPPGTLVHDERASPTGIRLTIISNDHVEEIAEASLAAIEKAMKSGKRLWVDVTGLADLQLLGAIGALFSIEELALEDIANTSQRPKVDTYEAHALIVVHMFDGKSVDSKEQFAILFDGRHVVTFQERPGDCLEPVRKRLRQPAGRIRTRGAAYFVYAILDTILDAYFPMLETIGDELEDLEDKITKDPHPRDVGRLHQLKRELLVIKRALWPAREMLSAMSREELGLIPSEVGYFLRDTYDHAIQLIDIVETYRELATGLLDLYLSSVSTKMNEVMKVLTIISTIFIPLSFLAGIWGMNFAPDSTWNMPELRWRYGYPVALTIMVVIAVGLLYLFRRKRWL</sequence>
<dbReference type="PANTHER" id="PTHR46494:SF1">
    <property type="entry name" value="CORA FAMILY METAL ION TRANSPORTER (EUROFUNG)"/>
    <property type="match status" value="1"/>
</dbReference>
<keyword evidence="4 8" id="KW-1003">Cell membrane</keyword>
<feature type="compositionally biased region" description="Basic residues" evidence="9">
    <location>
        <begin position="61"/>
        <end position="72"/>
    </location>
</feature>
<dbReference type="AlphaFoldDB" id="A0A844QJX5"/>
<dbReference type="InterPro" id="IPR045861">
    <property type="entry name" value="CorA_cytoplasmic_dom"/>
</dbReference>
<dbReference type="Gene3D" id="1.20.58.340">
    <property type="entry name" value="Magnesium transport protein CorA, transmembrane region"/>
    <property type="match status" value="2"/>
</dbReference>
<protein>
    <recommendedName>
        <fullName evidence="8">Magnesium transport protein CorA</fullName>
    </recommendedName>
</protein>
<keyword evidence="3 8" id="KW-0813">Transport</keyword>
<dbReference type="InterPro" id="IPR045863">
    <property type="entry name" value="CorA_TM1_TM2"/>
</dbReference>
<dbReference type="GO" id="GO:0015095">
    <property type="term" value="F:magnesium ion transmembrane transporter activity"/>
    <property type="evidence" value="ECO:0007669"/>
    <property type="project" value="UniProtKB-UniRule"/>
</dbReference>
<keyword evidence="6 8" id="KW-1133">Transmembrane helix</keyword>
<name>A0A844QJX5_9HYPH</name>
<dbReference type="InterPro" id="IPR004488">
    <property type="entry name" value="Mg/Co-transport_prot_CorA"/>
</dbReference>
<keyword evidence="7 8" id="KW-0472">Membrane</keyword>
<dbReference type="InterPro" id="IPR002523">
    <property type="entry name" value="MgTranspt_CorA/ZnTranspt_ZntB"/>
</dbReference>
<evidence type="ECO:0000313" key="10">
    <source>
        <dbReference type="EMBL" id="MVA98221.1"/>
    </source>
</evidence>
<feature type="transmembrane region" description="Helical" evidence="8">
    <location>
        <begin position="390"/>
        <end position="410"/>
    </location>
</feature>
<comment type="subcellular location">
    <subcellularLocation>
        <location evidence="1">Cell membrane</location>
        <topology evidence="1">Multi-pass membrane protein</topology>
    </subcellularLocation>
    <subcellularLocation>
        <location evidence="8">Membrane</location>
        <topology evidence="8">Multi-pass membrane protein</topology>
    </subcellularLocation>
</comment>
<keyword evidence="11" id="KW-1185">Reference proteome</keyword>
<evidence type="ECO:0000256" key="6">
    <source>
        <dbReference type="ARBA" id="ARBA00022989"/>
    </source>
</evidence>
<comment type="caution">
    <text evidence="10">The sequence shown here is derived from an EMBL/GenBank/DDBJ whole genome shotgun (WGS) entry which is preliminary data.</text>
</comment>
<comment type="function">
    <text evidence="8">Mediates influx of magnesium ions.</text>
</comment>
<dbReference type="NCBIfam" id="TIGR00383">
    <property type="entry name" value="corA"/>
    <property type="match status" value="1"/>
</dbReference>
<dbReference type="Proteomes" id="UP000463224">
    <property type="component" value="Unassembled WGS sequence"/>
</dbReference>
<evidence type="ECO:0000256" key="9">
    <source>
        <dbReference type="SAM" id="MobiDB-lite"/>
    </source>
</evidence>
<dbReference type="SUPFAM" id="SSF143865">
    <property type="entry name" value="CorA soluble domain-like"/>
    <property type="match status" value="1"/>
</dbReference>
<dbReference type="GO" id="GO:0000287">
    <property type="term" value="F:magnesium ion binding"/>
    <property type="evidence" value="ECO:0007669"/>
    <property type="project" value="TreeGrafter"/>
</dbReference>
<keyword evidence="8" id="KW-0406">Ion transport</keyword>
<proteinExistence type="inferred from homology"/>
<keyword evidence="8" id="KW-0460">Magnesium</keyword>
<dbReference type="GO" id="GO:0050897">
    <property type="term" value="F:cobalt ion binding"/>
    <property type="evidence" value="ECO:0007669"/>
    <property type="project" value="TreeGrafter"/>
</dbReference>
<dbReference type="FunFam" id="1.20.58.340:FF:000012">
    <property type="entry name" value="Magnesium transport protein CorA"/>
    <property type="match status" value="1"/>
</dbReference>
<evidence type="ECO:0000256" key="5">
    <source>
        <dbReference type="ARBA" id="ARBA00022692"/>
    </source>
</evidence>
<dbReference type="Pfam" id="PF01544">
    <property type="entry name" value="CorA"/>
    <property type="match status" value="1"/>
</dbReference>
<evidence type="ECO:0000313" key="11">
    <source>
        <dbReference type="Proteomes" id="UP000463224"/>
    </source>
</evidence>
<dbReference type="Gene3D" id="3.30.460.20">
    <property type="entry name" value="CorA soluble domain-like"/>
    <property type="match status" value="1"/>
</dbReference>
<gene>
    <name evidence="8 10" type="primary">corA</name>
    <name evidence="10" type="ORF">GN330_13300</name>
</gene>